<proteinExistence type="predicted"/>
<protein>
    <submittedName>
        <fullName evidence="2">Glycine zipper 2TM domain-containing protein</fullName>
    </submittedName>
</protein>
<reference evidence="2" key="1">
    <citation type="journal article" date="2022" name="Front. Microbiol.">
        <title>New perspectives on an old grouping: The genomic and phenotypic variability of Oxalobacter formigenes and the implications for calcium oxalate stone prevention.</title>
        <authorList>
            <person name="Chmiel J.A."/>
            <person name="Carr C."/>
            <person name="Stuivenberg G.A."/>
            <person name="Venema R."/>
            <person name="Chanyi R.M."/>
            <person name="Al K.F."/>
            <person name="Giguere D."/>
            <person name="Say H."/>
            <person name="Akouris P.P."/>
            <person name="Dominguez Romero S.A."/>
            <person name="Kwong A."/>
            <person name="Tai V."/>
            <person name="Koval S.F."/>
            <person name="Razvi H."/>
            <person name="Bjazevic J."/>
            <person name="Burton J.P."/>
        </authorList>
    </citation>
    <scope>NUCLEOTIDE SEQUENCE</scope>
    <source>
        <strain evidence="2">OxK</strain>
    </source>
</reference>
<accession>A0A9E9LCN2</accession>
<dbReference type="Proteomes" id="UP001164819">
    <property type="component" value="Chromosome"/>
</dbReference>
<gene>
    <name evidence="2" type="ORF">NB646_04230</name>
</gene>
<evidence type="ECO:0000259" key="1">
    <source>
        <dbReference type="Pfam" id="PF05433"/>
    </source>
</evidence>
<feature type="domain" description="Glycine zipper 2TM" evidence="1">
    <location>
        <begin position="59"/>
        <end position="100"/>
    </location>
</feature>
<dbReference type="RefSeq" id="WP_269284245.1">
    <property type="nucleotide sequence ID" value="NZ_CP098251.1"/>
</dbReference>
<dbReference type="AlphaFoldDB" id="A0A9E9LCN2"/>
<dbReference type="PROSITE" id="PS51257">
    <property type="entry name" value="PROKAR_LIPOPROTEIN"/>
    <property type="match status" value="1"/>
</dbReference>
<dbReference type="InterPro" id="IPR008816">
    <property type="entry name" value="Gly_zipper_2TM_dom"/>
</dbReference>
<organism evidence="2">
    <name type="scientific">Oxalobacter aliiformigenes</name>
    <dbReference type="NCBI Taxonomy" id="2946593"/>
    <lineage>
        <taxon>Bacteria</taxon>
        <taxon>Pseudomonadati</taxon>
        <taxon>Pseudomonadota</taxon>
        <taxon>Betaproteobacteria</taxon>
        <taxon>Burkholderiales</taxon>
        <taxon>Oxalobacteraceae</taxon>
        <taxon>Oxalobacter</taxon>
    </lineage>
</organism>
<name>A0A9E9LCN2_9BURK</name>
<dbReference type="EMBL" id="CP098251">
    <property type="protein sequence ID" value="WAV91941.1"/>
    <property type="molecule type" value="Genomic_DNA"/>
</dbReference>
<dbReference type="GO" id="GO:0019867">
    <property type="term" value="C:outer membrane"/>
    <property type="evidence" value="ECO:0007669"/>
    <property type="project" value="InterPro"/>
</dbReference>
<sequence>MKKFQCGAVLVMALLMAACTTNISPDTYSVDSVGDVTRSVPGTIISARPVNVEGTNKVGGLTGAVAGGVAGSAIGGGDRAHALGAIGGAIIGALAGSAIEKGVTNQTGIEYVVKTDSGETLTLVQGPSPAFAVGQKVMILYGKRARIIARQ</sequence>
<evidence type="ECO:0000313" key="2">
    <source>
        <dbReference type="EMBL" id="WAV91941.1"/>
    </source>
</evidence>
<dbReference type="Pfam" id="PF05433">
    <property type="entry name" value="Rick_17kDa_Anti"/>
    <property type="match status" value="1"/>
</dbReference>